<dbReference type="PROSITE" id="PS51746">
    <property type="entry name" value="PPM_2"/>
    <property type="match status" value="1"/>
</dbReference>
<feature type="non-terminal residue" evidence="3">
    <location>
        <position position="1"/>
    </location>
</feature>
<comment type="caution">
    <text evidence="3">The sequence shown here is derived from an EMBL/GenBank/DDBJ whole genome shotgun (WGS) entry which is preliminary data.</text>
</comment>
<evidence type="ECO:0000313" key="4">
    <source>
        <dbReference type="Proteomes" id="UP001189429"/>
    </source>
</evidence>
<gene>
    <name evidence="3" type="ORF">PCOR1329_LOCUS61750</name>
</gene>
<dbReference type="Gene3D" id="3.60.40.10">
    <property type="entry name" value="PPM-type phosphatase domain"/>
    <property type="match status" value="1"/>
</dbReference>
<evidence type="ECO:0000256" key="1">
    <source>
        <dbReference type="SAM" id="MobiDB-lite"/>
    </source>
</evidence>
<name>A0ABN9VXA7_9DINO</name>
<proteinExistence type="predicted"/>
<dbReference type="EMBL" id="CAUYUJ010017777">
    <property type="protein sequence ID" value="CAK0877791.1"/>
    <property type="molecule type" value="Genomic_DNA"/>
</dbReference>
<dbReference type="PANTHER" id="PTHR47992">
    <property type="entry name" value="PROTEIN PHOSPHATASE"/>
    <property type="match status" value="1"/>
</dbReference>
<protein>
    <recommendedName>
        <fullName evidence="2">PPM-type phosphatase domain-containing protein</fullName>
    </recommendedName>
</protein>
<evidence type="ECO:0000313" key="3">
    <source>
        <dbReference type="EMBL" id="CAK0877791.1"/>
    </source>
</evidence>
<feature type="non-terminal residue" evidence="3">
    <location>
        <position position="235"/>
    </location>
</feature>
<dbReference type="InterPro" id="IPR001932">
    <property type="entry name" value="PPM-type_phosphatase-like_dom"/>
</dbReference>
<dbReference type="InterPro" id="IPR015655">
    <property type="entry name" value="PP2C"/>
</dbReference>
<feature type="domain" description="PPM-type phosphatase" evidence="2">
    <location>
        <begin position="1"/>
        <end position="191"/>
    </location>
</feature>
<dbReference type="SUPFAM" id="SSF81606">
    <property type="entry name" value="PP2C-like"/>
    <property type="match status" value="1"/>
</dbReference>
<feature type="compositionally biased region" description="Gly residues" evidence="1">
    <location>
        <begin position="199"/>
        <end position="211"/>
    </location>
</feature>
<sequence>GDCRAALIPLHMPDAAPNGKMAAASAPKVARLVWMSKDHKASSPDEYKRITELGGFVNDGRVEGLEPSRTLGDFDVKMKVKKGVISIVPEDKRRRGRDQRLEVRCQEVSDGTSPGQAILVCATDGVWDVISGQDVCDLIHARKDIVRLQLALSGEVPAGTSQPLRDFAEDLVQFAVARGSRDDCTAVAALIDVRSPGKRGSGGVSFPGAGAGSASRSAPSVLPPMSSSGRAAHSK</sequence>
<accession>A0ABN9VXA7</accession>
<reference evidence="3" key="1">
    <citation type="submission" date="2023-10" db="EMBL/GenBank/DDBJ databases">
        <authorList>
            <person name="Chen Y."/>
            <person name="Shah S."/>
            <person name="Dougan E. K."/>
            <person name="Thang M."/>
            <person name="Chan C."/>
        </authorList>
    </citation>
    <scope>NUCLEOTIDE SEQUENCE [LARGE SCALE GENOMIC DNA]</scope>
</reference>
<dbReference type="Pfam" id="PF00481">
    <property type="entry name" value="PP2C"/>
    <property type="match status" value="1"/>
</dbReference>
<feature type="region of interest" description="Disordered" evidence="1">
    <location>
        <begin position="197"/>
        <end position="235"/>
    </location>
</feature>
<dbReference type="InterPro" id="IPR036457">
    <property type="entry name" value="PPM-type-like_dom_sf"/>
</dbReference>
<evidence type="ECO:0000259" key="2">
    <source>
        <dbReference type="PROSITE" id="PS51746"/>
    </source>
</evidence>
<dbReference type="Proteomes" id="UP001189429">
    <property type="component" value="Unassembled WGS sequence"/>
</dbReference>
<organism evidence="3 4">
    <name type="scientific">Prorocentrum cordatum</name>
    <dbReference type="NCBI Taxonomy" id="2364126"/>
    <lineage>
        <taxon>Eukaryota</taxon>
        <taxon>Sar</taxon>
        <taxon>Alveolata</taxon>
        <taxon>Dinophyceae</taxon>
        <taxon>Prorocentrales</taxon>
        <taxon>Prorocentraceae</taxon>
        <taxon>Prorocentrum</taxon>
    </lineage>
</organism>
<dbReference type="CDD" id="cd00143">
    <property type="entry name" value="PP2Cc"/>
    <property type="match status" value="1"/>
</dbReference>
<keyword evidence="4" id="KW-1185">Reference proteome</keyword>